<keyword evidence="3" id="KW-1185">Reference proteome</keyword>
<name>A0A2T7P2L9_POMCA</name>
<accession>A0A2T7P2L9</accession>
<dbReference type="Proteomes" id="UP000245119">
    <property type="component" value="Linkage Group LG7"/>
</dbReference>
<comment type="caution">
    <text evidence="2">The sequence shown here is derived from an EMBL/GenBank/DDBJ whole genome shotgun (WGS) entry which is preliminary data.</text>
</comment>
<feature type="region of interest" description="Disordered" evidence="1">
    <location>
        <begin position="1"/>
        <end position="22"/>
    </location>
</feature>
<gene>
    <name evidence="2" type="ORF">C0Q70_12839</name>
</gene>
<feature type="compositionally biased region" description="Low complexity" evidence="1">
    <location>
        <begin position="237"/>
        <end position="252"/>
    </location>
</feature>
<evidence type="ECO:0000256" key="1">
    <source>
        <dbReference type="SAM" id="MobiDB-lite"/>
    </source>
</evidence>
<evidence type="ECO:0000313" key="2">
    <source>
        <dbReference type="EMBL" id="PVD27672.1"/>
    </source>
</evidence>
<sequence>MTYSCGDKPDRPDVVDNMSKPSSVDISVQHTPRDLSRKLISPLLRFPKGYYNLEDKQLEYRWLVHPLFKVVVKLTTQSYIKTFPALHERRGSEAFAVLDKHRGVIGCCASCPVYSHVTMCSEKDKDSMTISWRSLCQLHLQNYTDTVDNNTYQRGTCHFTMYLPPSAGNYSYIIHIRPGPAQDTGVEVWTDNLKPSCAKFLQENPNGSCECYERDLASSSYTGGTTNYVCNIVRGSTSQSTPPSLTPTSQTPNWNNRYHSSHNRPTSTTTATTLSSTTRTTKTPQSSHDSFRGLQPVNISTNATQPFVTDGTTQMALFCQTDDVYPAVRYTWAGVTCINEHHKHGTCIFTPRVPQDDGRQVTNLFSLVFSDPPPSPPIIRGYEEGSVLTEGEKFILDCEVKGGKPKVRSVRFVCVDEPDNPDIVDGMSVWSRVLINVKTKHDNTVCLCSATWSPQPRFYSNTTFLRLYVNVTLFDMTMNWVRLHRLKVTPVSQSPLGSLQEVLQPL</sequence>
<dbReference type="EMBL" id="PZQS01000007">
    <property type="protein sequence ID" value="PVD27672.1"/>
    <property type="molecule type" value="Genomic_DNA"/>
</dbReference>
<dbReference type="OrthoDB" id="6213330at2759"/>
<feature type="region of interest" description="Disordered" evidence="1">
    <location>
        <begin position="237"/>
        <end position="298"/>
    </location>
</feature>
<organism evidence="2 3">
    <name type="scientific">Pomacea canaliculata</name>
    <name type="common">Golden apple snail</name>
    <dbReference type="NCBI Taxonomy" id="400727"/>
    <lineage>
        <taxon>Eukaryota</taxon>
        <taxon>Metazoa</taxon>
        <taxon>Spiralia</taxon>
        <taxon>Lophotrochozoa</taxon>
        <taxon>Mollusca</taxon>
        <taxon>Gastropoda</taxon>
        <taxon>Caenogastropoda</taxon>
        <taxon>Architaenioglossa</taxon>
        <taxon>Ampullarioidea</taxon>
        <taxon>Ampullariidae</taxon>
        <taxon>Pomacea</taxon>
    </lineage>
</organism>
<evidence type="ECO:0000313" key="3">
    <source>
        <dbReference type="Proteomes" id="UP000245119"/>
    </source>
</evidence>
<proteinExistence type="predicted"/>
<dbReference type="AlphaFoldDB" id="A0A2T7P2L9"/>
<evidence type="ECO:0008006" key="4">
    <source>
        <dbReference type="Google" id="ProtNLM"/>
    </source>
</evidence>
<protein>
    <recommendedName>
        <fullName evidence="4">Ig-like domain-containing protein</fullName>
    </recommendedName>
</protein>
<feature type="compositionally biased region" description="Low complexity" evidence="1">
    <location>
        <begin position="266"/>
        <end position="287"/>
    </location>
</feature>
<reference evidence="2 3" key="1">
    <citation type="submission" date="2018-04" db="EMBL/GenBank/DDBJ databases">
        <title>The genome of golden apple snail Pomacea canaliculata provides insight into stress tolerance and invasive adaptation.</title>
        <authorList>
            <person name="Liu C."/>
            <person name="Liu B."/>
            <person name="Ren Y."/>
            <person name="Zhang Y."/>
            <person name="Wang H."/>
            <person name="Li S."/>
            <person name="Jiang F."/>
            <person name="Yin L."/>
            <person name="Zhang G."/>
            <person name="Qian W."/>
            <person name="Fan W."/>
        </authorList>
    </citation>
    <scope>NUCLEOTIDE SEQUENCE [LARGE SCALE GENOMIC DNA]</scope>
    <source>
        <strain evidence="2">SZHN2017</strain>
        <tissue evidence="2">Muscle</tissue>
    </source>
</reference>